<gene>
    <name evidence="1" type="ORF">SNEC2469_LOCUS23667</name>
</gene>
<proteinExistence type="predicted"/>
<dbReference type="Proteomes" id="UP000601435">
    <property type="component" value="Unassembled WGS sequence"/>
</dbReference>
<name>A0A812YY91_9DINO</name>
<keyword evidence="2" id="KW-1185">Reference proteome</keyword>
<evidence type="ECO:0000313" key="1">
    <source>
        <dbReference type="EMBL" id="CAE7801840.1"/>
    </source>
</evidence>
<dbReference type="AlphaFoldDB" id="A0A812YY91"/>
<accession>A0A812YY91</accession>
<sequence length="454" mass="49662">GFYMDPAYAMWSSKGKGKSKNKDSYRPVNAYQSELFVGGLDMVLEAAAVSPDPVDPNVGMIDCGATASAAPEAVVKGLINAVLAQDRSAQIEMDQASRPYFRFGNGRWGRALCKVRFCSRASGSPRHFALYVLPNPSEYYQADFDKGSLVPVLIGMDHLGPSGVGMMIDFASGLAMNTSEPNPSIYKLDKSKKGHYVLDIVRYLTNGVKVLEGQAHVLVRSSPSLACGMEQQVLELRTMWFDLAACDHDLDERDRSVAETRMPIDCFRLPPLRAHQMSATSSRHLDPEVNSLLQQAAKAKPKAKAKPLDMSRAQKIDLRDPSGENSVCDVRLLYVPRHGSTGQSTQCKNPEMVARCLRELRKMLGDRLPHASLVHATQAKIDAEETLNVMINEHLATTPNATPATINPTSVTTTAGYSTASPDSPESHGSWAMTNQPVRELTLEEAYAALDHQQ</sequence>
<organism evidence="1 2">
    <name type="scientific">Symbiodinium necroappetens</name>
    <dbReference type="NCBI Taxonomy" id="1628268"/>
    <lineage>
        <taxon>Eukaryota</taxon>
        <taxon>Sar</taxon>
        <taxon>Alveolata</taxon>
        <taxon>Dinophyceae</taxon>
        <taxon>Suessiales</taxon>
        <taxon>Symbiodiniaceae</taxon>
        <taxon>Symbiodinium</taxon>
    </lineage>
</organism>
<dbReference type="OrthoDB" id="421845at2759"/>
<dbReference type="EMBL" id="CAJNJA010044438">
    <property type="protein sequence ID" value="CAE7801840.1"/>
    <property type="molecule type" value="Genomic_DNA"/>
</dbReference>
<reference evidence="1" key="1">
    <citation type="submission" date="2021-02" db="EMBL/GenBank/DDBJ databases">
        <authorList>
            <person name="Dougan E. K."/>
            <person name="Rhodes N."/>
            <person name="Thang M."/>
            <person name="Chan C."/>
        </authorList>
    </citation>
    <scope>NUCLEOTIDE SEQUENCE</scope>
</reference>
<comment type="caution">
    <text evidence="1">The sequence shown here is derived from an EMBL/GenBank/DDBJ whole genome shotgun (WGS) entry which is preliminary data.</text>
</comment>
<evidence type="ECO:0000313" key="2">
    <source>
        <dbReference type="Proteomes" id="UP000601435"/>
    </source>
</evidence>
<feature type="non-terminal residue" evidence="1">
    <location>
        <position position="454"/>
    </location>
</feature>
<protein>
    <submittedName>
        <fullName evidence="1">Uncharacterized protein</fullName>
    </submittedName>
</protein>